<feature type="compositionally biased region" description="Basic and acidic residues" evidence="1">
    <location>
        <begin position="65"/>
        <end position="81"/>
    </location>
</feature>
<protein>
    <submittedName>
        <fullName evidence="2">Uncharacterized protein</fullName>
    </submittedName>
</protein>
<proteinExistence type="predicted"/>
<accession>A0A9P9H078</accession>
<feature type="compositionally biased region" description="Polar residues" evidence="1">
    <location>
        <begin position="1"/>
        <end position="11"/>
    </location>
</feature>
<dbReference type="OrthoDB" id="5096971at2759"/>
<sequence>MTFNSASTDTGHVNGGVPSTDHSSMLLPFLYDTSSFSDRQVQIANGGATSSSTYEPAPSHPNADASDHNKNKKENDKPVDK</sequence>
<keyword evidence="3" id="KW-1185">Reference proteome</keyword>
<gene>
    <name evidence="2" type="ORF">B0J15DRAFT_551632</name>
</gene>
<evidence type="ECO:0000313" key="3">
    <source>
        <dbReference type="Proteomes" id="UP000736672"/>
    </source>
</evidence>
<name>A0A9P9H078_FUSSL</name>
<feature type="region of interest" description="Disordered" evidence="1">
    <location>
        <begin position="41"/>
        <end position="81"/>
    </location>
</feature>
<dbReference type="AlphaFoldDB" id="A0A9P9H078"/>
<evidence type="ECO:0000313" key="2">
    <source>
        <dbReference type="EMBL" id="KAH7247973.1"/>
    </source>
</evidence>
<dbReference type="EMBL" id="JAGTJS010000015">
    <property type="protein sequence ID" value="KAH7247973.1"/>
    <property type="molecule type" value="Genomic_DNA"/>
</dbReference>
<feature type="region of interest" description="Disordered" evidence="1">
    <location>
        <begin position="1"/>
        <end position="24"/>
    </location>
</feature>
<reference evidence="2" key="1">
    <citation type="journal article" date="2021" name="Nat. Commun.">
        <title>Genetic determinants of endophytism in the Arabidopsis root mycobiome.</title>
        <authorList>
            <person name="Mesny F."/>
            <person name="Miyauchi S."/>
            <person name="Thiergart T."/>
            <person name="Pickel B."/>
            <person name="Atanasova L."/>
            <person name="Karlsson M."/>
            <person name="Huettel B."/>
            <person name="Barry K.W."/>
            <person name="Haridas S."/>
            <person name="Chen C."/>
            <person name="Bauer D."/>
            <person name="Andreopoulos W."/>
            <person name="Pangilinan J."/>
            <person name="LaButti K."/>
            <person name="Riley R."/>
            <person name="Lipzen A."/>
            <person name="Clum A."/>
            <person name="Drula E."/>
            <person name="Henrissat B."/>
            <person name="Kohler A."/>
            <person name="Grigoriev I.V."/>
            <person name="Martin F.M."/>
            <person name="Hacquard S."/>
        </authorList>
    </citation>
    <scope>NUCLEOTIDE SEQUENCE</scope>
    <source>
        <strain evidence="2">FSSC 5 MPI-SDFR-AT-0091</strain>
    </source>
</reference>
<evidence type="ECO:0000256" key="1">
    <source>
        <dbReference type="SAM" id="MobiDB-lite"/>
    </source>
</evidence>
<feature type="compositionally biased region" description="Polar residues" evidence="1">
    <location>
        <begin position="41"/>
        <end position="54"/>
    </location>
</feature>
<dbReference type="Proteomes" id="UP000736672">
    <property type="component" value="Unassembled WGS sequence"/>
</dbReference>
<organism evidence="2 3">
    <name type="scientific">Fusarium solani</name>
    <name type="common">Filamentous fungus</name>
    <dbReference type="NCBI Taxonomy" id="169388"/>
    <lineage>
        <taxon>Eukaryota</taxon>
        <taxon>Fungi</taxon>
        <taxon>Dikarya</taxon>
        <taxon>Ascomycota</taxon>
        <taxon>Pezizomycotina</taxon>
        <taxon>Sordariomycetes</taxon>
        <taxon>Hypocreomycetidae</taxon>
        <taxon>Hypocreales</taxon>
        <taxon>Nectriaceae</taxon>
        <taxon>Fusarium</taxon>
        <taxon>Fusarium solani species complex</taxon>
    </lineage>
</organism>
<comment type="caution">
    <text evidence="2">The sequence shown here is derived from an EMBL/GenBank/DDBJ whole genome shotgun (WGS) entry which is preliminary data.</text>
</comment>